<evidence type="ECO:0000313" key="7">
    <source>
        <dbReference type="EMBL" id="RDV01196.1"/>
    </source>
</evidence>
<dbReference type="GO" id="GO:0033013">
    <property type="term" value="P:tetrapyrrole metabolic process"/>
    <property type="evidence" value="ECO:0007669"/>
    <property type="project" value="UniProtKB-ARBA"/>
</dbReference>
<comment type="subcellular location">
    <subcellularLocation>
        <location evidence="1">Membrane</location>
        <topology evidence="1">Multi-pass membrane protein</topology>
    </subcellularLocation>
</comment>
<feature type="transmembrane region" description="Helical" evidence="6">
    <location>
        <begin position="12"/>
        <end position="35"/>
    </location>
</feature>
<evidence type="ECO:0000256" key="2">
    <source>
        <dbReference type="ARBA" id="ARBA00007524"/>
    </source>
</evidence>
<feature type="transmembrane region" description="Helical" evidence="6">
    <location>
        <begin position="88"/>
        <end position="106"/>
    </location>
</feature>
<dbReference type="OrthoDB" id="9795496at2"/>
<dbReference type="PIRSF" id="PIRSF005859">
    <property type="entry name" value="PBR"/>
    <property type="match status" value="1"/>
</dbReference>
<dbReference type="FunFam" id="1.20.1260.100:FF:000001">
    <property type="entry name" value="translocator protein 2"/>
    <property type="match status" value="1"/>
</dbReference>
<dbReference type="PANTHER" id="PTHR10057:SF0">
    <property type="entry name" value="TRANSLOCATOR PROTEIN"/>
    <property type="match status" value="1"/>
</dbReference>
<dbReference type="GO" id="GO:0016020">
    <property type="term" value="C:membrane"/>
    <property type="evidence" value="ECO:0007669"/>
    <property type="project" value="UniProtKB-SubCell"/>
</dbReference>
<keyword evidence="4 6" id="KW-1133">Transmembrane helix</keyword>
<dbReference type="Proteomes" id="UP000263993">
    <property type="component" value="Unassembled WGS sequence"/>
</dbReference>
<dbReference type="CDD" id="cd15904">
    <property type="entry name" value="TSPO_MBR"/>
    <property type="match status" value="1"/>
</dbReference>
<sequence length="165" mass="18347">MTDAATGLPRRPWYLALIPIAAIVAASVLGQMATFPHLAPWYAGLSKPPFNPPNWVFGPAWTTLYVLMAFATIRVIWQPESAARTRALVLFALQLLFNIAWSWMFFAAENPLLGLINIVPQLALVIATVLVFYRVDRTAGIALAPLALWVSFATLLNVSVWWLNR</sequence>
<gene>
    <name evidence="7" type="ORF">DXH78_18360</name>
</gene>
<evidence type="ECO:0000256" key="4">
    <source>
        <dbReference type="ARBA" id="ARBA00022989"/>
    </source>
</evidence>
<organism evidence="7 8">
    <name type="scientific">Undibacter mobilis</name>
    <dbReference type="NCBI Taxonomy" id="2292256"/>
    <lineage>
        <taxon>Bacteria</taxon>
        <taxon>Pseudomonadati</taxon>
        <taxon>Pseudomonadota</taxon>
        <taxon>Alphaproteobacteria</taxon>
        <taxon>Hyphomicrobiales</taxon>
        <taxon>Nitrobacteraceae</taxon>
        <taxon>Undibacter</taxon>
    </lineage>
</organism>
<dbReference type="Gene3D" id="1.20.1260.100">
    <property type="entry name" value="TspO/MBR protein"/>
    <property type="match status" value="1"/>
</dbReference>
<dbReference type="InterPro" id="IPR004307">
    <property type="entry name" value="TspO_MBR"/>
</dbReference>
<feature type="transmembrane region" description="Helical" evidence="6">
    <location>
        <begin position="112"/>
        <end position="133"/>
    </location>
</feature>
<accession>A0A371B0U6</accession>
<dbReference type="EMBL" id="QRGO01000003">
    <property type="protein sequence ID" value="RDV01196.1"/>
    <property type="molecule type" value="Genomic_DNA"/>
</dbReference>
<evidence type="ECO:0000256" key="3">
    <source>
        <dbReference type="ARBA" id="ARBA00022692"/>
    </source>
</evidence>
<dbReference type="InterPro" id="IPR038330">
    <property type="entry name" value="TspO/MBR-related_sf"/>
</dbReference>
<reference evidence="8" key="1">
    <citation type="submission" date="2018-08" db="EMBL/GenBank/DDBJ databases">
        <authorList>
            <person name="Kim S.-J."/>
            <person name="Jung G.-Y."/>
        </authorList>
    </citation>
    <scope>NUCLEOTIDE SEQUENCE [LARGE SCALE GENOMIC DNA]</scope>
    <source>
        <strain evidence="8">GY_H</strain>
    </source>
</reference>
<dbReference type="PANTHER" id="PTHR10057">
    <property type="entry name" value="PERIPHERAL-TYPE BENZODIAZEPINE RECEPTOR"/>
    <property type="match status" value="1"/>
</dbReference>
<feature type="transmembrane region" description="Helical" evidence="6">
    <location>
        <begin position="140"/>
        <end position="163"/>
    </location>
</feature>
<evidence type="ECO:0000313" key="8">
    <source>
        <dbReference type="Proteomes" id="UP000263993"/>
    </source>
</evidence>
<dbReference type="Pfam" id="PF03073">
    <property type="entry name" value="TspO_MBR"/>
    <property type="match status" value="1"/>
</dbReference>
<comment type="similarity">
    <text evidence="2">Belongs to the TspO/BZRP family.</text>
</comment>
<feature type="transmembrane region" description="Helical" evidence="6">
    <location>
        <begin position="55"/>
        <end position="76"/>
    </location>
</feature>
<evidence type="ECO:0000256" key="1">
    <source>
        <dbReference type="ARBA" id="ARBA00004141"/>
    </source>
</evidence>
<keyword evidence="5 6" id="KW-0472">Membrane</keyword>
<name>A0A371B0U6_9BRAD</name>
<keyword evidence="3 6" id="KW-0812">Transmembrane</keyword>
<evidence type="ECO:0000256" key="6">
    <source>
        <dbReference type="SAM" id="Phobius"/>
    </source>
</evidence>
<proteinExistence type="inferred from homology"/>
<protein>
    <submittedName>
        <fullName evidence="7">Tryptophan-rich sensory protein</fullName>
    </submittedName>
</protein>
<comment type="caution">
    <text evidence="7">The sequence shown here is derived from an EMBL/GenBank/DDBJ whole genome shotgun (WGS) entry which is preliminary data.</text>
</comment>
<dbReference type="AlphaFoldDB" id="A0A371B0U6"/>
<evidence type="ECO:0000256" key="5">
    <source>
        <dbReference type="ARBA" id="ARBA00023136"/>
    </source>
</evidence>
<dbReference type="RefSeq" id="WP_115518713.1">
    <property type="nucleotide sequence ID" value="NZ_QRGO01000003.1"/>
</dbReference>
<keyword evidence="8" id="KW-1185">Reference proteome</keyword>